<dbReference type="CDD" id="cd20251">
    <property type="entry name" value="Complex1_LYR_SF"/>
    <property type="match status" value="1"/>
</dbReference>
<dbReference type="EMBL" id="HBFN01006665">
    <property type="protein sequence ID" value="CAD8785119.1"/>
    <property type="molecule type" value="Transcribed_RNA"/>
</dbReference>
<dbReference type="Pfam" id="PF05347">
    <property type="entry name" value="Complex1_LYR"/>
    <property type="match status" value="1"/>
</dbReference>
<accession>A0A7S0VJC3</accession>
<protein>
    <recommendedName>
        <fullName evidence="2">Complex 1 LYR protein domain-containing protein</fullName>
    </recommendedName>
</protein>
<dbReference type="AlphaFoldDB" id="A0A7S0VJC3"/>
<reference evidence="3" key="1">
    <citation type="submission" date="2021-01" db="EMBL/GenBank/DDBJ databases">
        <authorList>
            <person name="Corre E."/>
            <person name="Pelletier E."/>
            <person name="Niang G."/>
            <person name="Scheremetjew M."/>
            <person name="Finn R."/>
            <person name="Kale V."/>
            <person name="Holt S."/>
            <person name="Cochrane G."/>
            <person name="Meng A."/>
            <person name="Brown T."/>
            <person name="Cohen L."/>
        </authorList>
    </citation>
    <scope>NUCLEOTIDE SEQUENCE</scope>
    <source>
        <strain evidence="3">CCMP443</strain>
    </source>
</reference>
<evidence type="ECO:0000313" key="3">
    <source>
        <dbReference type="EMBL" id="CAD8785119.1"/>
    </source>
</evidence>
<proteinExistence type="predicted"/>
<organism evidence="3">
    <name type="scientific">Hemiselmis tepida</name>
    <dbReference type="NCBI Taxonomy" id="464990"/>
    <lineage>
        <taxon>Eukaryota</taxon>
        <taxon>Cryptophyceae</taxon>
        <taxon>Cryptomonadales</taxon>
        <taxon>Hemiselmidaceae</taxon>
        <taxon>Hemiselmis</taxon>
    </lineage>
</organism>
<name>A0A7S0VJC3_9CRYP</name>
<evidence type="ECO:0000256" key="1">
    <source>
        <dbReference type="SAM" id="MobiDB-lite"/>
    </source>
</evidence>
<feature type="domain" description="Complex 1 LYR protein" evidence="2">
    <location>
        <begin position="40"/>
        <end position="80"/>
    </location>
</feature>
<gene>
    <name evidence="3" type="ORF">HTEP1355_LOCUS3917</name>
</gene>
<sequence length="124" mass="13946">MAARRAVSVVLPLGRHQARQMCAEAAPEQDLSVPWGVGRSIYRKMLRAASNYPSKKRAAIYDDIRADFKDHMHETDQKKLLRYRSQAISGLAGLEHYSQAAQNKESAWEVGPIKHGDPRSTGMR</sequence>
<dbReference type="InterPro" id="IPR008011">
    <property type="entry name" value="Complex1_LYR_dom"/>
</dbReference>
<evidence type="ECO:0000259" key="2">
    <source>
        <dbReference type="Pfam" id="PF05347"/>
    </source>
</evidence>
<feature type="region of interest" description="Disordered" evidence="1">
    <location>
        <begin position="102"/>
        <end position="124"/>
    </location>
</feature>